<dbReference type="GO" id="GO:0006813">
    <property type="term" value="P:potassium ion transport"/>
    <property type="evidence" value="ECO:0007669"/>
    <property type="project" value="InterPro"/>
</dbReference>
<dbReference type="AlphaFoldDB" id="A0A518HSG6"/>
<dbReference type="Proteomes" id="UP000319004">
    <property type="component" value="Chromosome"/>
</dbReference>
<evidence type="ECO:0000259" key="3">
    <source>
        <dbReference type="PROSITE" id="PS51201"/>
    </source>
</evidence>
<dbReference type="EMBL" id="CP037423">
    <property type="protein sequence ID" value="QDV43797.1"/>
    <property type="molecule type" value="Genomic_DNA"/>
</dbReference>
<dbReference type="Pfam" id="PF02254">
    <property type="entry name" value="TrkA_N"/>
    <property type="match status" value="1"/>
</dbReference>
<evidence type="ECO:0000256" key="2">
    <source>
        <dbReference type="SAM" id="Phobius"/>
    </source>
</evidence>
<dbReference type="Pfam" id="PF07885">
    <property type="entry name" value="Ion_trans_2"/>
    <property type="match status" value="1"/>
</dbReference>
<feature type="transmembrane region" description="Helical" evidence="2">
    <location>
        <begin position="64"/>
        <end position="85"/>
    </location>
</feature>
<evidence type="ECO:0000259" key="4">
    <source>
        <dbReference type="PROSITE" id="PS51202"/>
    </source>
</evidence>
<accession>A0A518HSG6</accession>
<dbReference type="KEGG" id="snep:Enr13x_36560"/>
<dbReference type="InterPro" id="IPR006037">
    <property type="entry name" value="RCK_C"/>
</dbReference>
<evidence type="ECO:0000313" key="5">
    <source>
        <dbReference type="EMBL" id="QDV43797.1"/>
    </source>
</evidence>
<keyword evidence="5" id="KW-0813">Transport</keyword>
<dbReference type="InterPro" id="IPR050721">
    <property type="entry name" value="Trk_Ktr_HKT_K-transport"/>
</dbReference>
<feature type="domain" description="RCK N-terminal" evidence="3">
    <location>
        <begin position="110"/>
        <end position="227"/>
    </location>
</feature>
<dbReference type="PROSITE" id="PS51201">
    <property type="entry name" value="RCK_N"/>
    <property type="match status" value="1"/>
</dbReference>
<name>A0A518HSG6_9BACT</name>
<reference evidence="5 6" key="1">
    <citation type="submission" date="2019-03" db="EMBL/GenBank/DDBJ databases">
        <title>Deep-cultivation of Planctomycetes and their phenomic and genomic characterization uncovers novel biology.</title>
        <authorList>
            <person name="Wiegand S."/>
            <person name="Jogler M."/>
            <person name="Boedeker C."/>
            <person name="Pinto D."/>
            <person name="Vollmers J."/>
            <person name="Rivas-Marin E."/>
            <person name="Kohn T."/>
            <person name="Peeters S.H."/>
            <person name="Heuer A."/>
            <person name="Rast P."/>
            <person name="Oberbeckmann S."/>
            <person name="Bunk B."/>
            <person name="Jeske O."/>
            <person name="Meyerdierks A."/>
            <person name="Storesund J.E."/>
            <person name="Kallscheuer N."/>
            <person name="Luecker S."/>
            <person name="Lage O.M."/>
            <person name="Pohl T."/>
            <person name="Merkel B.J."/>
            <person name="Hornburger P."/>
            <person name="Mueller R.-W."/>
            <person name="Bruemmer F."/>
            <person name="Labrenz M."/>
            <person name="Spormann A.M."/>
            <person name="Op den Camp H."/>
            <person name="Overmann J."/>
            <person name="Amann R."/>
            <person name="Jetten M.S.M."/>
            <person name="Mascher T."/>
            <person name="Medema M.H."/>
            <person name="Devos D.P."/>
            <person name="Kaster A.-K."/>
            <person name="Ovreas L."/>
            <person name="Rohde M."/>
            <person name="Galperin M.Y."/>
            <person name="Jogler C."/>
        </authorList>
    </citation>
    <scope>NUCLEOTIDE SEQUENCE [LARGE SCALE GENOMIC DNA]</scope>
    <source>
        <strain evidence="5 6">Enr13</strain>
    </source>
</reference>
<keyword evidence="2" id="KW-0812">Transmembrane</keyword>
<sequence length="356" mass="38475">MNGSTSVHKMRVGLTVLVATCLIAIIGYVLAGWSYIDSLYMVVITIFGVGYGEVNPVEDPRLKLFTLAVIISGCSSAIYVLGGFVQMIAEGEIQRALGARRMCQEIKSLSGHAIVCGYGRVGRNLIHELAHLGVKFVVIDRDTERLAAAERKGTLVIAGDASQEEILQQAGIERASVLATVLPDDANNVFVTLTARELRENIQIIARCECPSTERKLIRSGANGVVSPTMIGATRIAHQIACPTVESIVENKHAFSRVNQDLEVFGLRMIEIDIHEESIFVGATIHDLETSGDGATVVVAVKRAGGEVIKNPKMCDEIRGKDKLVMLSHKEDWSPVSDDVICPSTNLAMPMVPLAI</sequence>
<proteinExistence type="predicted"/>
<dbReference type="PROSITE" id="PS51202">
    <property type="entry name" value="RCK_C"/>
    <property type="match status" value="1"/>
</dbReference>
<keyword evidence="2" id="KW-0472">Membrane</keyword>
<dbReference type="InterPro" id="IPR003148">
    <property type="entry name" value="RCK_N"/>
</dbReference>
<feature type="transmembrane region" description="Helical" evidence="2">
    <location>
        <begin position="39"/>
        <end position="57"/>
    </location>
</feature>
<feature type="transmembrane region" description="Helical" evidence="2">
    <location>
        <begin position="12"/>
        <end position="33"/>
    </location>
</feature>
<dbReference type="SUPFAM" id="SSF116726">
    <property type="entry name" value="TrkA C-terminal domain-like"/>
    <property type="match status" value="1"/>
</dbReference>
<dbReference type="Gene3D" id="3.30.70.1450">
    <property type="entry name" value="Regulator of K+ conductance, C-terminal domain"/>
    <property type="match status" value="1"/>
</dbReference>
<keyword evidence="5" id="KW-0407">Ion channel</keyword>
<organism evidence="5 6">
    <name type="scientific">Stieleria neptunia</name>
    <dbReference type="NCBI Taxonomy" id="2527979"/>
    <lineage>
        <taxon>Bacteria</taxon>
        <taxon>Pseudomonadati</taxon>
        <taxon>Planctomycetota</taxon>
        <taxon>Planctomycetia</taxon>
        <taxon>Pirellulales</taxon>
        <taxon>Pirellulaceae</taxon>
        <taxon>Stieleria</taxon>
    </lineage>
</organism>
<keyword evidence="2" id="KW-1133">Transmembrane helix</keyword>
<dbReference type="PANTHER" id="PTHR43833:SF9">
    <property type="entry name" value="POTASSIUM CHANNEL PROTEIN YUGO-RELATED"/>
    <property type="match status" value="1"/>
</dbReference>
<keyword evidence="6" id="KW-1185">Reference proteome</keyword>
<dbReference type="Gene3D" id="1.10.287.70">
    <property type="match status" value="1"/>
</dbReference>
<dbReference type="SUPFAM" id="SSF81324">
    <property type="entry name" value="Voltage-gated potassium channels"/>
    <property type="match status" value="1"/>
</dbReference>
<dbReference type="OrthoDB" id="9785285at2"/>
<dbReference type="InterPro" id="IPR036721">
    <property type="entry name" value="RCK_C_sf"/>
</dbReference>
<evidence type="ECO:0000256" key="1">
    <source>
        <dbReference type="ARBA" id="ARBA00004651"/>
    </source>
</evidence>
<gene>
    <name evidence="5" type="primary">kch_3</name>
    <name evidence="5" type="ORF">Enr13x_36560</name>
</gene>
<dbReference type="GO" id="GO:0005886">
    <property type="term" value="C:plasma membrane"/>
    <property type="evidence" value="ECO:0007669"/>
    <property type="project" value="UniProtKB-SubCell"/>
</dbReference>
<dbReference type="InterPro" id="IPR036291">
    <property type="entry name" value="NAD(P)-bd_dom_sf"/>
</dbReference>
<dbReference type="SUPFAM" id="SSF51735">
    <property type="entry name" value="NAD(P)-binding Rossmann-fold domains"/>
    <property type="match status" value="1"/>
</dbReference>
<evidence type="ECO:0000313" key="6">
    <source>
        <dbReference type="Proteomes" id="UP000319004"/>
    </source>
</evidence>
<protein>
    <submittedName>
        <fullName evidence="5">Voltage-gated potassium channel Kch</fullName>
    </submittedName>
</protein>
<dbReference type="GO" id="GO:0008324">
    <property type="term" value="F:monoatomic cation transmembrane transporter activity"/>
    <property type="evidence" value="ECO:0007669"/>
    <property type="project" value="InterPro"/>
</dbReference>
<dbReference type="RefSeq" id="WP_145388133.1">
    <property type="nucleotide sequence ID" value="NZ_CP037423.1"/>
</dbReference>
<keyword evidence="5" id="KW-0406">Ion transport</keyword>
<comment type="subcellular location">
    <subcellularLocation>
        <location evidence="1">Cell membrane</location>
        <topology evidence="1">Multi-pass membrane protein</topology>
    </subcellularLocation>
</comment>
<dbReference type="InterPro" id="IPR013099">
    <property type="entry name" value="K_chnl_dom"/>
</dbReference>
<feature type="domain" description="RCK C-terminal" evidence="4">
    <location>
        <begin position="257"/>
        <end position="342"/>
    </location>
</feature>
<dbReference type="Gene3D" id="3.40.50.720">
    <property type="entry name" value="NAD(P)-binding Rossmann-like Domain"/>
    <property type="match status" value="1"/>
</dbReference>
<dbReference type="PANTHER" id="PTHR43833">
    <property type="entry name" value="POTASSIUM CHANNEL PROTEIN 2-RELATED-RELATED"/>
    <property type="match status" value="1"/>
</dbReference>